<sequence>MVRNYVDMPELGDLYLEDSYVVGIFEDSSEVRFSLEAVVRPGSPYYRDPRPGEQYCYRNGDLVFGNIRNVHWITRSPHAYRDATGTEDLGNIDCLIERNGVYDVEGDWGRVEITSARDPRFEIAAEQD</sequence>
<proteinExistence type="predicted"/>
<evidence type="ECO:0000313" key="1">
    <source>
        <dbReference type="EMBL" id="KAF0836739.1"/>
    </source>
</evidence>
<keyword evidence="2" id="KW-1185">Reference proteome</keyword>
<accession>A0ABQ6YFW8</accession>
<name>A0ABQ6YFW8_9NOCA</name>
<organism evidence="1 2">
    <name type="scientific">Nocardia caishijiensis</name>
    <dbReference type="NCBI Taxonomy" id="184756"/>
    <lineage>
        <taxon>Bacteria</taxon>
        <taxon>Bacillati</taxon>
        <taxon>Actinomycetota</taxon>
        <taxon>Actinomycetes</taxon>
        <taxon>Mycobacteriales</taxon>
        <taxon>Nocardiaceae</taxon>
        <taxon>Nocardia</taxon>
    </lineage>
</organism>
<comment type="caution">
    <text evidence="1">The sequence shown here is derived from an EMBL/GenBank/DDBJ whole genome shotgun (WGS) entry which is preliminary data.</text>
</comment>
<reference evidence="1 2" key="1">
    <citation type="submission" date="2019-07" db="EMBL/GenBank/DDBJ databases">
        <title>Genomic Encyclopedia of Type Strains, Phase IV (KMG-IV): sequencing the most valuable type-strain genomes for metagenomic binning, comparative biology and taxonomic classification.</title>
        <authorList>
            <person name="Goeker M."/>
        </authorList>
    </citation>
    <scope>NUCLEOTIDE SEQUENCE [LARGE SCALE GENOMIC DNA]</scope>
    <source>
        <strain evidence="1 2">DSM 44831</strain>
    </source>
</reference>
<dbReference type="EMBL" id="VMSD01000012">
    <property type="protein sequence ID" value="KAF0836739.1"/>
    <property type="molecule type" value="Genomic_DNA"/>
</dbReference>
<evidence type="ECO:0000313" key="2">
    <source>
        <dbReference type="Proteomes" id="UP000798951"/>
    </source>
</evidence>
<protein>
    <submittedName>
        <fullName evidence="1">Uncharacterized protein</fullName>
    </submittedName>
</protein>
<gene>
    <name evidence="1" type="ORF">FNL39_11254</name>
</gene>
<dbReference type="Proteomes" id="UP000798951">
    <property type="component" value="Unassembled WGS sequence"/>
</dbReference>